<evidence type="ECO:0000313" key="3">
    <source>
        <dbReference type="WBParaSite" id="EN70_3938"/>
    </source>
</evidence>
<accession>A0A1I7VLM8</accession>
<proteinExistence type="predicted"/>
<dbReference type="RefSeq" id="XP_003144648.2">
    <property type="nucleotide sequence ID" value="XM_003144600.2"/>
</dbReference>
<reference evidence="1 2" key="1">
    <citation type="submission" date="2012-04" db="EMBL/GenBank/DDBJ databases">
        <title>The Genome Sequence of Loa loa.</title>
        <authorList>
            <consortium name="The Broad Institute Genome Sequencing Platform"/>
            <consortium name="Broad Institute Genome Sequencing Center for Infectious Disease"/>
            <person name="Nutman T.B."/>
            <person name="Fink D.L."/>
            <person name="Russ C."/>
            <person name="Young S."/>
            <person name="Zeng Q."/>
            <person name="Gargeya S."/>
            <person name="Alvarado L."/>
            <person name="Berlin A."/>
            <person name="Chapman S.B."/>
            <person name="Chen Z."/>
            <person name="Freedman E."/>
            <person name="Gellesch M."/>
            <person name="Goldberg J."/>
            <person name="Griggs A."/>
            <person name="Gujja S."/>
            <person name="Heilman E.R."/>
            <person name="Heiman D."/>
            <person name="Howarth C."/>
            <person name="Mehta T."/>
            <person name="Neiman D."/>
            <person name="Pearson M."/>
            <person name="Roberts A."/>
            <person name="Saif S."/>
            <person name="Shea T."/>
            <person name="Shenoy N."/>
            <person name="Sisk P."/>
            <person name="Stolte C."/>
            <person name="Sykes S."/>
            <person name="White J."/>
            <person name="Yandava C."/>
            <person name="Haas B."/>
            <person name="Henn M.R."/>
            <person name="Nusbaum C."/>
            <person name="Birren B."/>
        </authorList>
    </citation>
    <scope>NUCLEOTIDE SEQUENCE [LARGE SCALE GENOMIC DNA]</scope>
</reference>
<accession>A0A1S0TT61</accession>
<dbReference type="AlphaFoldDB" id="A0A1I7VLM8"/>
<dbReference type="WBParaSite" id="EN70_3938">
    <property type="protein sequence ID" value="EN70_3938"/>
    <property type="gene ID" value="EN70_3938"/>
</dbReference>
<dbReference type="EMBL" id="JH712081">
    <property type="protein sequence ID" value="EFO19422.2"/>
    <property type="molecule type" value="Genomic_DNA"/>
</dbReference>
<organism evidence="2 3">
    <name type="scientific">Loa loa</name>
    <name type="common">Eye worm</name>
    <name type="synonym">Filaria loa</name>
    <dbReference type="NCBI Taxonomy" id="7209"/>
    <lineage>
        <taxon>Eukaryota</taxon>
        <taxon>Metazoa</taxon>
        <taxon>Ecdysozoa</taxon>
        <taxon>Nematoda</taxon>
        <taxon>Chromadorea</taxon>
        <taxon>Rhabditida</taxon>
        <taxon>Spirurina</taxon>
        <taxon>Spiruromorpha</taxon>
        <taxon>Filarioidea</taxon>
        <taxon>Onchocercidae</taxon>
        <taxon>Loa</taxon>
    </lineage>
</organism>
<dbReference type="GeneID" id="9946501"/>
<keyword evidence="2" id="KW-1185">Reference proteome</keyword>
<dbReference type="CTD" id="9946501"/>
<protein>
    <submittedName>
        <fullName evidence="3">Glyoxalase</fullName>
    </submittedName>
</protein>
<reference evidence="3" key="2">
    <citation type="submission" date="2016-11" db="UniProtKB">
        <authorList>
            <consortium name="WormBaseParasite"/>
        </authorList>
    </citation>
    <scope>IDENTIFICATION</scope>
</reference>
<sequence>MNEESELISSQRSCADEGCYTFLAKDPGGNKFTSYVMGDNIQDDLMGLT</sequence>
<dbReference type="Proteomes" id="UP000095285">
    <property type="component" value="Unassembled WGS sequence"/>
</dbReference>
<evidence type="ECO:0000313" key="1">
    <source>
        <dbReference type="EMBL" id="EFO19422.2"/>
    </source>
</evidence>
<gene>
    <name evidence="1 3" type="ORF">LOAG_09071</name>
</gene>
<evidence type="ECO:0000313" key="2">
    <source>
        <dbReference type="Proteomes" id="UP000095285"/>
    </source>
</evidence>
<name>A0A1I7VLM8_LOALO</name>
<dbReference type="KEGG" id="loa:LOAG_09071"/>